<dbReference type="Ensembl" id="ENSCSET00000001892.1">
    <property type="protein sequence ID" value="ENSCSEP00000001860.1"/>
    <property type="gene ID" value="ENSCSEG00000001178.1"/>
</dbReference>
<feature type="domain" description="PLAT" evidence="2">
    <location>
        <begin position="1563"/>
        <end position="1681"/>
    </location>
</feature>
<reference evidence="3 4" key="1">
    <citation type="journal article" date="2014" name="Nat. Genet.">
        <title>Whole-genome sequence of a flatfish provides insights into ZW sex chromosome evolution and adaptation to a benthic lifestyle.</title>
        <authorList>
            <person name="Chen S."/>
            <person name="Zhang G."/>
            <person name="Shao C."/>
            <person name="Huang Q."/>
            <person name="Liu G."/>
            <person name="Zhang P."/>
            <person name="Song W."/>
            <person name="An N."/>
            <person name="Chalopin D."/>
            <person name="Volff J.N."/>
            <person name="Hong Y."/>
            <person name="Li Q."/>
            <person name="Sha Z."/>
            <person name="Zhou H."/>
            <person name="Xie M."/>
            <person name="Yu Q."/>
            <person name="Liu Y."/>
            <person name="Xiang H."/>
            <person name="Wang N."/>
            <person name="Wu K."/>
            <person name="Yang C."/>
            <person name="Zhou Q."/>
            <person name="Liao X."/>
            <person name="Yang L."/>
            <person name="Hu Q."/>
            <person name="Zhang J."/>
            <person name="Meng L."/>
            <person name="Jin L."/>
            <person name="Tian Y."/>
            <person name="Lian J."/>
            <person name="Yang J."/>
            <person name="Miao G."/>
            <person name="Liu S."/>
            <person name="Liang Z."/>
            <person name="Yan F."/>
            <person name="Li Y."/>
            <person name="Sun B."/>
            <person name="Zhang H."/>
            <person name="Zhang J."/>
            <person name="Zhu Y."/>
            <person name="Du M."/>
            <person name="Zhao Y."/>
            <person name="Schartl M."/>
            <person name="Tang Q."/>
            <person name="Wang J."/>
        </authorList>
    </citation>
    <scope>NUCLEOTIDE SEQUENCE</scope>
</reference>
<feature type="domain" description="PLAT" evidence="2">
    <location>
        <begin position="196"/>
        <end position="312"/>
    </location>
</feature>
<feature type="domain" description="PLAT" evidence="2">
    <location>
        <begin position="447"/>
        <end position="567"/>
    </location>
</feature>
<dbReference type="PROSITE" id="PS50095">
    <property type="entry name" value="PLAT"/>
    <property type="match status" value="14"/>
</dbReference>
<feature type="domain" description="PLAT" evidence="2">
    <location>
        <begin position="1307"/>
        <end position="1425"/>
    </location>
</feature>
<dbReference type="PANTHER" id="PTHR45901">
    <property type="entry name" value="PROTEIN CBG12474"/>
    <property type="match status" value="1"/>
</dbReference>
<dbReference type="InterPro" id="IPR052970">
    <property type="entry name" value="Inner_ear_hair_cell_LOXHD"/>
</dbReference>
<dbReference type="GeneTree" id="ENSGT00390000018830"/>
<feature type="domain" description="PLAT" evidence="2">
    <location>
        <begin position="1831"/>
        <end position="1947"/>
    </location>
</feature>
<proteinExistence type="predicted"/>
<protein>
    <submittedName>
        <fullName evidence="3">Lipoxygenase homology PLAT domains 1</fullName>
    </submittedName>
</protein>
<feature type="domain" description="PLAT" evidence="2">
    <location>
        <begin position="8"/>
        <end position="123"/>
    </location>
</feature>
<dbReference type="Gene3D" id="2.40.180.10">
    <property type="entry name" value="Catalase core domain"/>
    <property type="match status" value="11"/>
</dbReference>
<feature type="domain" description="PLAT" evidence="2">
    <location>
        <begin position="1694"/>
        <end position="1814"/>
    </location>
</feature>
<name>A0A3P8UNL7_CYNSE</name>
<sequence length="1950" mass="220362">LHPSFFFPVYEVVAVTGDVKGAGTDANVFVTLFGDFGVTPKIHLASNDKDNFERGSEDKFTIEAPNLGRLKKITIGHNNRGSSAGWFLDKAFVYIINEIKQTHDVNNWFAMDEGDGKIQRDLLVGSVQPTGQNNTIQFMVLIRATTSRFAGGISATYGFCLNLTKNMFIFDVLMNKFSILLMVTFKHFSRCVYPGIIYNVQVMTGDLRGAGTNSKIHLVMHGYKGLKNSGKIFLEGGAFERGLIDIFNVEICELISPLSRVTIGHDNGAVGAGWFCEKVVIYCPFTGIEQTFPCGTWLDEDEGDGLIERELYEMVSLRQKKQKKFPWSLWIWTSDVKGAGTDAQVFLQIYGEKGKSDEIKLENNSDSFEQGQLDKFMIEMPDIGRLLKLRIWHEKRHPFAGWHLAKVTLLKTLTNEKYSFECGRWLDINEDDNEIVRELPATGALIIKYRVTICTGNVSGSGTDATVFLNVIGDLGDTGERLMIMSKNNVNKFEKGNHDEFLIEAVFLGLVNRVRVGHDGRGGGCGWFLDKVMVREEGQPESMAVEFPCDRWLDRNEDDGQIVRELVPAGDGLRLFNVSYHISIKTGNVNGASSDSRVFVKLYGEKGDTDKVILAVSDNDLRNYFETGRTDTFTIETFDIGKINRLLIGHTNEGLRAGWFLDSVQISVPVHGLQYMFPSHRWLCKDEADGKVEVEIYPSEILDIEQLNSYEVHVFTGNMWGAGTDANVYVNIYGETGDTGERRLRKSNNLNKFEKDATGRVDIFSITAVDLGVLKKLRIRHDNSQASAGWFLDRVEIVDEKDDTTYFFPCKRWLAVDEDDGQLARELVPVDEAFMKKGDDDDEEESEATLGLEQKAMSTTYTVQVKTGDKKYAGTDANVFMILYGTKDDTGIINLRASKTHKNKFERGMIDEFTVEAVDLGPLKKLRIGHNNCGSAGWFLDWVEVDAPSMGQKLRFPCGRWLDKGEDDGVIVRDLFINPLQTQLYTPFVPYEIKFFTGDLFGAGTNADVFIVLYGRNAVCTQQKSLCVNKRERKMYFERAAEDMFIVELQDVGDVIEKIRIGHDNRGVNPGWHLDRVEIRRLLRKGKGSETVIFPCERWLAKSEDDGEIIRELVPSDIITEKLLRDGNLKVNEVEVEDALETHTYKVSVMTGDLNGAGTDANVFLTIYGDLGDTGERKLGKSETNNNKFERGCVDKFTIEAVDLGQVFKIKIRHDNSMMNADWYLDQVEVLDVDTEEVFLFLCERWLSRKREDRLIQRVFYVKGYEGVRESVNSRKSSALSVKSVDSNMNKKNKKKKDEEQTELPIIPYHVNICTGLERDANTTSRAYVIIIGANHTQTERLWLDLPDGRKGFEAGSLESFESHGLDVGEMKKVELGHDGATPESCWLVDELSVAVPTKGVKYIFSCKCWLAKDRGDGLTARLFNVLDAEAVFISQKVIYEVTVVTGDVQNAGTDTQIFMSVFGVNGSTEEMLLEKNEDRFERGQEDTFNMEIDDIAPLKKMRLRIDGSGSRPDWFVIMRNLTTEEVSVFTYEDWLSKTRGPKRTMICEMAAVVDEEIMVELTTYIVQVKTSDVAGAGTDANVWVIIFGENGDTGTLALKECNKSNKFERKQVDTFRFSEILSLGELSKIRVWHDNTGLAPGWHLDYIDVKDELLDKTFRFPCDRWLAKNDDDGQIMRELACANNDYLDLNEKTKYEICVKTGDTAETKENVWIVLEGKKGRSKEFIMENSSKKKRFLRGNVDRFDFSSKNVGDIVGICLGHIPKDGKKVKAEAHWHVEEVAITEKELGNKYVFSCNALIPLSTKRDDPMTFECTKTFESFASKARSLVPIKYEIIVITGDEKGAGTDANVFITIYGSNGDSGRRQLRQKFRNLFEREQTDRFLLEMLDMGEMQKLRVEHDNSGLSPGWLLDRVEVTNTANGVTTIFLCGKWLDTKRADGKISRVLFPKY</sequence>
<dbReference type="InterPro" id="IPR036392">
    <property type="entry name" value="PLAT/LH2_dom_sf"/>
</dbReference>
<keyword evidence="4" id="KW-1185">Reference proteome</keyword>
<feature type="domain" description="PLAT" evidence="2">
    <location>
        <begin position="325"/>
        <end position="440"/>
    </location>
</feature>
<feature type="domain" description="PLAT" evidence="2">
    <location>
        <begin position="989"/>
        <end position="1114"/>
    </location>
</feature>
<dbReference type="Gene3D" id="2.60.60.20">
    <property type="entry name" value="PLAT/LH2 domain"/>
    <property type="match status" value="3"/>
</dbReference>
<evidence type="ECO:0000313" key="3">
    <source>
        <dbReference type="Ensembl" id="ENSCSEP00000001860.1"/>
    </source>
</evidence>
<dbReference type="InterPro" id="IPR001024">
    <property type="entry name" value="PLAT/LH2_dom"/>
</dbReference>
<evidence type="ECO:0000256" key="1">
    <source>
        <dbReference type="PROSITE-ProRule" id="PRU00152"/>
    </source>
</evidence>
<dbReference type="Proteomes" id="UP000265120">
    <property type="component" value="Chromosome 14"/>
</dbReference>
<evidence type="ECO:0000313" key="4">
    <source>
        <dbReference type="Proteomes" id="UP000265120"/>
    </source>
</evidence>
<organism evidence="3 4">
    <name type="scientific">Cynoglossus semilaevis</name>
    <name type="common">Tongue sole</name>
    <dbReference type="NCBI Taxonomy" id="244447"/>
    <lineage>
        <taxon>Eukaryota</taxon>
        <taxon>Metazoa</taxon>
        <taxon>Chordata</taxon>
        <taxon>Craniata</taxon>
        <taxon>Vertebrata</taxon>
        <taxon>Euteleostomi</taxon>
        <taxon>Actinopterygii</taxon>
        <taxon>Neopterygii</taxon>
        <taxon>Teleostei</taxon>
        <taxon>Neoteleostei</taxon>
        <taxon>Acanthomorphata</taxon>
        <taxon>Carangaria</taxon>
        <taxon>Pleuronectiformes</taxon>
        <taxon>Pleuronectoidei</taxon>
        <taxon>Cynoglossidae</taxon>
        <taxon>Cynoglossinae</taxon>
        <taxon>Cynoglossus</taxon>
    </lineage>
</organism>
<dbReference type="SMART" id="SM00308">
    <property type="entry name" value="LH2"/>
    <property type="match status" value="11"/>
</dbReference>
<dbReference type="CDD" id="cd01756">
    <property type="entry name" value="PLAT_repeat"/>
    <property type="match status" value="11"/>
</dbReference>
<feature type="domain" description="PLAT" evidence="2">
    <location>
        <begin position="859"/>
        <end position="976"/>
    </location>
</feature>
<feature type="domain" description="PLAT" evidence="2">
    <location>
        <begin position="1438"/>
        <end position="1550"/>
    </location>
</feature>
<reference evidence="3" key="3">
    <citation type="submission" date="2025-09" db="UniProtKB">
        <authorList>
            <consortium name="Ensembl"/>
        </authorList>
    </citation>
    <scope>IDENTIFICATION</scope>
</reference>
<feature type="domain" description="PLAT" evidence="2">
    <location>
        <begin position="1143"/>
        <end position="1261"/>
    </location>
</feature>
<accession>A0A3P8UNL7</accession>
<feature type="domain" description="PLAT" evidence="2">
    <location>
        <begin position="578"/>
        <end position="697"/>
    </location>
</feature>
<dbReference type="Pfam" id="PF01477">
    <property type="entry name" value="PLAT"/>
    <property type="match status" value="14"/>
</dbReference>
<evidence type="ECO:0000259" key="2">
    <source>
        <dbReference type="PROSITE" id="PS50095"/>
    </source>
</evidence>
<dbReference type="SUPFAM" id="SSF49723">
    <property type="entry name" value="Lipase/lipooxygenase domain (PLAT/LH2 domain)"/>
    <property type="match status" value="14"/>
</dbReference>
<reference evidence="3" key="2">
    <citation type="submission" date="2025-08" db="UniProtKB">
        <authorList>
            <consortium name="Ensembl"/>
        </authorList>
    </citation>
    <scope>IDENTIFICATION</scope>
</reference>
<feature type="domain" description="PLAT" evidence="2">
    <location>
        <begin position="708"/>
        <end position="828"/>
    </location>
</feature>
<dbReference type="PANTHER" id="PTHR45901:SF3">
    <property type="entry name" value="LIPOXYGENASE HOMOLOGY DOMAIN-CONTAINING PROTEIN 1"/>
    <property type="match status" value="1"/>
</dbReference>
<comment type="caution">
    <text evidence="1">Lacks conserved residue(s) required for the propagation of feature annotation.</text>
</comment>